<keyword evidence="1" id="KW-0479">Metal-binding</keyword>
<sequence>MAKAKSASFSRPSSSFRLHSPSLNWIRLRRIFDIFDKNGDGIISVDELTQALDLLGLETDSTEIESIVSSYVRPGISGLDFENFKALHQSLGDTFFGTDDSVHDDCKTEEDEKELTEAFKVFDIDGDGFISAKELQVVLSKLGMPECHDFGRVERMICSVDRNQDGRVDIHEFKNMMQSITVRSS</sequence>
<evidence type="ECO:0000259" key="4">
    <source>
        <dbReference type="PROSITE" id="PS50222"/>
    </source>
</evidence>
<keyword evidence="2" id="KW-0677">Repeat</keyword>
<dbReference type="Gene3D" id="1.10.238.10">
    <property type="entry name" value="EF-hand"/>
    <property type="match status" value="3"/>
</dbReference>
<dbReference type="Proteomes" id="UP001141806">
    <property type="component" value="Unassembled WGS sequence"/>
</dbReference>
<dbReference type="PROSITE" id="PS00018">
    <property type="entry name" value="EF_HAND_1"/>
    <property type="match status" value="3"/>
</dbReference>
<evidence type="ECO:0000256" key="1">
    <source>
        <dbReference type="ARBA" id="ARBA00022723"/>
    </source>
</evidence>
<dbReference type="InterPro" id="IPR011992">
    <property type="entry name" value="EF-hand-dom_pair"/>
</dbReference>
<dbReference type="InterPro" id="IPR018247">
    <property type="entry name" value="EF_Hand_1_Ca_BS"/>
</dbReference>
<proteinExistence type="predicted"/>
<dbReference type="PROSITE" id="PS50222">
    <property type="entry name" value="EF_HAND_2"/>
    <property type="match status" value="3"/>
</dbReference>
<evidence type="ECO:0000256" key="2">
    <source>
        <dbReference type="ARBA" id="ARBA00022737"/>
    </source>
</evidence>
<feature type="domain" description="EF-hand" evidence="4">
    <location>
        <begin position="148"/>
        <end position="183"/>
    </location>
</feature>
<dbReference type="AlphaFoldDB" id="A0A9Q0H9B6"/>
<evidence type="ECO:0000256" key="3">
    <source>
        <dbReference type="ARBA" id="ARBA00022837"/>
    </source>
</evidence>
<keyword evidence="3" id="KW-0106">Calcium</keyword>
<dbReference type="PANTHER" id="PTHR10891">
    <property type="entry name" value="EF-HAND CALCIUM-BINDING DOMAIN CONTAINING PROTEIN"/>
    <property type="match status" value="1"/>
</dbReference>
<evidence type="ECO:0000313" key="5">
    <source>
        <dbReference type="EMBL" id="KAJ4961664.1"/>
    </source>
</evidence>
<keyword evidence="6" id="KW-1185">Reference proteome</keyword>
<feature type="domain" description="EF-hand" evidence="4">
    <location>
        <begin position="110"/>
        <end position="145"/>
    </location>
</feature>
<comment type="caution">
    <text evidence="5">The sequence shown here is derived from an EMBL/GenBank/DDBJ whole genome shotgun (WGS) entry which is preliminary data.</text>
</comment>
<dbReference type="Pfam" id="PF13405">
    <property type="entry name" value="EF-hand_6"/>
    <property type="match status" value="1"/>
</dbReference>
<dbReference type="SMART" id="SM00054">
    <property type="entry name" value="EFh"/>
    <property type="match status" value="3"/>
</dbReference>
<gene>
    <name evidence="5" type="ORF">NE237_021574</name>
</gene>
<name>A0A9Q0H9B6_9MAGN</name>
<dbReference type="GO" id="GO:0005509">
    <property type="term" value="F:calcium ion binding"/>
    <property type="evidence" value="ECO:0007669"/>
    <property type="project" value="InterPro"/>
</dbReference>
<dbReference type="SUPFAM" id="SSF47473">
    <property type="entry name" value="EF-hand"/>
    <property type="match status" value="1"/>
</dbReference>
<reference evidence="5" key="1">
    <citation type="journal article" date="2023" name="Plant J.">
        <title>The genome of the king protea, Protea cynaroides.</title>
        <authorList>
            <person name="Chang J."/>
            <person name="Duong T.A."/>
            <person name="Schoeman C."/>
            <person name="Ma X."/>
            <person name="Roodt D."/>
            <person name="Barker N."/>
            <person name="Li Z."/>
            <person name="Van de Peer Y."/>
            <person name="Mizrachi E."/>
        </authorList>
    </citation>
    <scope>NUCLEOTIDE SEQUENCE</scope>
    <source>
        <tissue evidence="5">Young leaves</tissue>
    </source>
</reference>
<dbReference type="InterPro" id="IPR002048">
    <property type="entry name" value="EF_hand_dom"/>
</dbReference>
<evidence type="ECO:0000313" key="6">
    <source>
        <dbReference type="Proteomes" id="UP001141806"/>
    </source>
</evidence>
<dbReference type="EMBL" id="JAMYWD010000009">
    <property type="protein sequence ID" value="KAJ4961664.1"/>
    <property type="molecule type" value="Genomic_DNA"/>
</dbReference>
<dbReference type="FunFam" id="1.10.238.10:FF:000001">
    <property type="entry name" value="Calmodulin 1"/>
    <property type="match status" value="1"/>
</dbReference>
<dbReference type="OrthoDB" id="26525at2759"/>
<dbReference type="InterPro" id="IPR039647">
    <property type="entry name" value="EF_hand_pair_protein_CML-like"/>
</dbReference>
<accession>A0A9Q0H9B6</accession>
<feature type="domain" description="EF-hand" evidence="4">
    <location>
        <begin position="23"/>
        <end position="58"/>
    </location>
</feature>
<organism evidence="5 6">
    <name type="scientific">Protea cynaroides</name>
    <dbReference type="NCBI Taxonomy" id="273540"/>
    <lineage>
        <taxon>Eukaryota</taxon>
        <taxon>Viridiplantae</taxon>
        <taxon>Streptophyta</taxon>
        <taxon>Embryophyta</taxon>
        <taxon>Tracheophyta</taxon>
        <taxon>Spermatophyta</taxon>
        <taxon>Magnoliopsida</taxon>
        <taxon>Proteales</taxon>
        <taxon>Proteaceae</taxon>
        <taxon>Protea</taxon>
    </lineage>
</organism>
<dbReference type="CDD" id="cd00051">
    <property type="entry name" value="EFh"/>
    <property type="match status" value="1"/>
</dbReference>
<dbReference type="Pfam" id="PF13499">
    <property type="entry name" value="EF-hand_7"/>
    <property type="match status" value="1"/>
</dbReference>
<protein>
    <recommendedName>
        <fullName evidence="4">EF-hand domain-containing protein</fullName>
    </recommendedName>
</protein>